<dbReference type="GO" id="GO:0016020">
    <property type="term" value="C:membrane"/>
    <property type="evidence" value="ECO:0007669"/>
    <property type="project" value="UniProtKB-SubCell"/>
</dbReference>
<dbReference type="Proteomes" id="UP000221394">
    <property type="component" value="Unassembled WGS sequence"/>
</dbReference>
<protein>
    <submittedName>
        <fullName evidence="6">Putative MFS family arabinose efflux permease</fullName>
    </submittedName>
</protein>
<evidence type="ECO:0000256" key="5">
    <source>
        <dbReference type="SAM" id="Phobius"/>
    </source>
</evidence>
<evidence type="ECO:0000313" key="7">
    <source>
        <dbReference type="Proteomes" id="UP000221394"/>
    </source>
</evidence>
<name>A0A2A9EDF2_9MICO</name>
<feature type="transmembrane region" description="Helical" evidence="5">
    <location>
        <begin position="66"/>
        <end position="84"/>
    </location>
</feature>
<dbReference type="RefSeq" id="WP_098457449.1">
    <property type="nucleotide sequence ID" value="NZ_PDJH01000001.1"/>
</dbReference>
<feature type="transmembrane region" description="Helical" evidence="5">
    <location>
        <begin position="104"/>
        <end position="134"/>
    </location>
</feature>
<dbReference type="AlphaFoldDB" id="A0A2A9EDF2"/>
<evidence type="ECO:0000256" key="2">
    <source>
        <dbReference type="ARBA" id="ARBA00022692"/>
    </source>
</evidence>
<evidence type="ECO:0000256" key="4">
    <source>
        <dbReference type="ARBA" id="ARBA00023136"/>
    </source>
</evidence>
<dbReference type="InterPro" id="IPR005829">
    <property type="entry name" value="Sugar_transporter_CS"/>
</dbReference>
<dbReference type="Gene3D" id="1.20.1250.20">
    <property type="entry name" value="MFS general substrate transporter like domains"/>
    <property type="match status" value="1"/>
</dbReference>
<sequence>MPDDGAGADAVGTAPDIGTEAYPPPRPQLALAQVRNRFWLLTGLRWLPVGLLLPVMTLLPLQRGLTVAQLGAALATQGIVVLLLELPTGGLADALGRRPVVLASAGFAIVALGLVAVARTPLAFAVAFGVMGVFRALDSGPLNAWFVDAVHASPTPDDGDAESRSATVARGLSGAGVVSGVGIASGALAAGGLVAWAPTGSSRALDLVVYVAIVATVGQLVAAALLVREDRPRERGALGRSVRGTPRAIRDGVLLLRRSRVLTALVAVELFWGFGMVAFETLMPVRAAELVGGPDAAAALLGPVTAAGWGVAALGAALVAPLLRLGSIRNVSLVLRLVQGATVVGMGLVGGVVGLVAAYLLTYAVHEASGVLYETLLHEQVGNENRATVLSLASMVGQPSSSLGLVVLGAVATGASTGAAIVVGGVVLALAAPLFRVREKQREPLPQA</sequence>
<reference evidence="6 7" key="1">
    <citation type="submission" date="2017-10" db="EMBL/GenBank/DDBJ databases">
        <title>Sequencing the genomes of 1000 actinobacteria strains.</title>
        <authorList>
            <person name="Klenk H.-P."/>
        </authorList>
    </citation>
    <scope>NUCLEOTIDE SEQUENCE [LARGE SCALE GENOMIC DNA]</scope>
    <source>
        <strain evidence="6 7">DSM 21574</strain>
    </source>
</reference>
<dbReference type="PANTHER" id="PTHR23530:SF1">
    <property type="entry name" value="PERMEASE, MAJOR FACILITATOR SUPERFAMILY-RELATED"/>
    <property type="match status" value="1"/>
</dbReference>
<dbReference type="EMBL" id="PDJH01000001">
    <property type="protein sequence ID" value="PFG36249.1"/>
    <property type="molecule type" value="Genomic_DNA"/>
</dbReference>
<comment type="subcellular location">
    <subcellularLocation>
        <location evidence="1">Membrane</location>
        <topology evidence="1">Multi-pass membrane protein</topology>
    </subcellularLocation>
</comment>
<gene>
    <name evidence="6" type="ORF">ATL41_0965</name>
</gene>
<keyword evidence="7" id="KW-1185">Reference proteome</keyword>
<dbReference type="PROSITE" id="PS00216">
    <property type="entry name" value="SUGAR_TRANSPORT_1"/>
    <property type="match status" value="1"/>
</dbReference>
<evidence type="ECO:0000313" key="6">
    <source>
        <dbReference type="EMBL" id="PFG36249.1"/>
    </source>
</evidence>
<keyword evidence="4 5" id="KW-0472">Membrane</keyword>
<feature type="transmembrane region" description="Helical" evidence="5">
    <location>
        <begin position="38"/>
        <end position="59"/>
    </location>
</feature>
<proteinExistence type="predicted"/>
<feature type="transmembrane region" description="Helical" evidence="5">
    <location>
        <begin position="405"/>
        <end position="432"/>
    </location>
</feature>
<organism evidence="6 7">
    <name type="scientific">Flavimobilis soli</name>
    <dbReference type="NCBI Taxonomy" id="442709"/>
    <lineage>
        <taxon>Bacteria</taxon>
        <taxon>Bacillati</taxon>
        <taxon>Actinomycetota</taxon>
        <taxon>Actinomycetes</taxon>
        <taxon>Micrococcales</taxon>
        <taxon>Jonesiaceae</taxon>
        <taxon>Flavimobilis</taxon>
    </lineage>
</organism>
<dbReference type="InterPro" id="IPR053160">
    <property type="entry name" value="MFS_DHA3_Transporter"/>
</dbReference>
<dbReference type="SUPFAM" id="SSF103473">
    <property type="entry name" value="MFS general substrate transporter"/>
    <property type="match status" value="1"/>
</dbReference>
<evidence type="ECO:0000256" key="1">
    <source>
        <dbReference type="ARBA" id="ARBA00004141"/>
    </source>
</evidence>
<feature type="transmembrane region" description="Helical" evidence="5">
    <location>
        <begin position="299"/>
        <end position="325"/>
    </location>
</feature>
<dbReference type="OrthoDB" id="3513479at2"/>
<feature type="transmembrane region" description="Helical" evidence="5">
    <location>
        <begin position="172"/>
        <end position="195"/>
    </location>
</feature>
<dbReference type="GO" id="GO:0022857">
    <property type="term" value="F:transmembrane transporter activity"/>
    <property type="evidence" value="ECO:0007669"/>
    <property type="project" value="InterPro"/>
</dbReference>
<feature type="transmembrane region" description="Helical" evidence="5">
    <location>
        <begin position="207"/>
        <end position="227"/>
    </location>
</feature>
<keyword evidence="3 5" id="KW-1133">Transmembrane helix</keyword>
<feature type="transmembrane region" description="Helical" evidence="5">
    <location>
        <begin position="261"/>
        <end position="279"/>
    </location>
</feature>
<dbReference type="Pfam" id="PF07690">
    <property type="entry name" value="MFS_1"/>
    <property type="match status" value="1"/>
</dbReference>
<dbReference type="InterPro" id="IPR036259">
    <property type="entry name" value="MFS_trans_sf"/>
</dbReference>
<evidence type="ECO:0000256" key="3">
    <source>
        <dbReference type="ARBA" id="ARBA00022989"/>
    </source>
</evidence>
<accession>A0A2A9EDF2</accession>
<keyword evidence="2 5" id="KW-0812">Transmembrane</keyword>
<comment type="caution">
    <text evidence="6">The sequence shown here is derived from an EMBL/GenBank/DDBJ whole genome shotgun (WGS) entry which is preliminary data.</text>
</comment>
<feature type="transmembrane region" description="Helical" evidence="5">
    <location>
        <begin position="337"/>
        <end position="361"/>
    </location>
</feature>
<dbReference type="PANTHER" id="PTHR23530">
    <property type="entry name" value="TRANSPORT PROTEIN-RELATED"/>
    <property type="match status" value="1"/>
</dbReference>
<dbReference type="InterPro" id="IPR011701">
    <property type="entry name" value="MFS"/>
</dbReference>